<proteinExistence type="predicted"/>
<evidence type="ECO:0000313" key="4">
    <source>
        <dbReference type="Proteomes" id="UP000294862"/>
    </source>
</evidence>
<dbReference type="Gene3D" id="2.160.20.10">
    <property type="entry name" value="Single-stranded right-handed beta-helix, Pectin lyase-like"/>
    <property type="match status" value="1"/>
</dbReference>
<dbReference type="InterPro" id="IPR006626">
    <property type="entry name" value="PbH1"/>
</dbReference>
<dbReference type="Pfam" id="PF13229">
    <property type="entry name" value="Beta_helix"/>
    <property type="match status" value="1"/>
</dbReference>
<keyword evidence="1" id="KW-0732">Signal</keyword>
<dbReference type="RefSeq" id="WP_131995683.1">
    <property type="nucleotide sequence ID" value="NZ_SLWQ01000003.1"/>
</dbReference>
<dbReference type="InterPro" id="IPR012334">
    <property type="entry name" value="Pectin_lyas_fold"/>
</dbReference>
<dbReference type="SUPFAM" id="SSF51126">
    <property type="entry name" value="Pectin lyase-like"/>
    <property type="match status" value="1"/>
</dbReference>
<dbReference type="SMART" id="SM00710">
    <property type="entry name" value="PbH1"/>
    <property type="match status" value="6"/>
</dbReference>
<dbReference type="InterPro" id="IPR059226">
    <property type="entry name" value="Choice_anch_Q_dom"/>
</dbReference>
<comment type="caution">
    <text evidence="3">The sequence shown here is derived from an EMBL/GenBank/DDBJ whole genome shotgun (WGS) entry which is preliminary data.</text>
</comment>
<sequence length="412" mass="40561">MATARASLRPLAAALLLAVGRAGAAGIIDVNIGGDVHVSGRCTLREAIVASNTHATPADTNCWSGSDGGNTIVIPPAIAPIEVTGAPLDITDAGGETTIRSAVSGTRVEVRRVSGTGTVFTASRPVAFEDLSISGGQADMVGGGISVSASTATLTRCRVSGNHSDYAGGGILVSDGGTLTVSDSTIAGNSTGELGIGGGIASDDASTVVLANTTVSGNSSSDGGGLFMWKGHLSLANSTVSGNTAIRAGGGIATYALDTLDLVHSTVAANSASAGAGIRLYSGPALATAVTAFDSLLAGNIGSPDIEHTGSVDDIMTGDHNLIGSVGENVTVPPDTLACDPGLLPLADNGGPTATHALAGDSCARDAGGTIARSEFDQRGEGHPRLAGEAVDIGACELDAVDLDRLFANGFD</sequence>
<accession>A0A4R2I9K9</accession>
<dbReference type="PANTHER" id="PTHR11319">
    <property type="entry name" value="G PROTEIN-COUPLED RECEPTOR-RELATED"/>
    <property type="match status" value="1"/>
</dbReference>
<dbReference type="Proteomes" id="UP000294862">
    <property type="component" value="Unassembled WGS sequence"/>
</dbReference>
<gene>
    <name evidence="3" type="ORF">EV148_10340</name>
</gene>
<evidence type="ECO:0000259" key="2">
    <source>
        <dbReference type="Pfam" id="PF13229"/>
    </source>
</evidence>
<dbReference type="AlphaFoldDB" id="A0A4R2I9K9"/>
<dbReference type="InterPro" id="IPR011050">
    <property type="entry name" value="Pectin_lyase_fold/virulence"/>
</dbReference>
<dbReference type="InterPro" id="IPR039448">
    <property type="entry name" value="Beta_helix"/>
</dbReference>
<dbReference type="OrthoDB" id="5772876at2"/>
<keyword evidence="3" id="KW-0456">Lyase</keyword>
<organism evidence="3 4">
    <name type="scientific">Dokdonella fugitiva</name>
    <dbReference type="NCBI Taxonomy" id="328517"/>
    <lineage>
        <taxon>Bacteria</taxon>
        <taxon>Pseudomonadati</taxon>
        <taxon>Pseudomonadota</taxon>
        <taxon>Gammaproteobacteria</taxon>
        <taxon>Lysobacterales</taxon>
        <taxon>Rhodanobacteraceae</taxon>
        <taxon>Dokdonella</taxon>
    </lineage>
</organism>
<evidence type="ECO:0000313" key="3">
    <source>
        <dbReference type="EMBL" id="TCO41121.1"/>
    </source>
</evidence>
<feature type="domain" description="Right handed beta helix" evidence="2">
    <location>
        <begin position="103"/>
        <end position="265"/>
    </location>
</feature>
<feature type="chain" id="PRO_5020549561" evidence="1">
    <location>
        <begin position="25"/>
        <end position="412"/>
    </location>
</feature>
<dbReference type="EMBL" id="SLWQ01000003">
    <property type="protein sequence ID" value="TCO41121.1"/>
    <property type="molecule type" value="Genomic_DNA"/>
</dbReference>
<dbReference type="PANTHER" id="PTHR11319:SF35">
    <property type="entry name" value="OUTER MEMBRANE PROTEIN PMPC-RELATED"/>
    <property type="match status" value="1"/>
</dbReference>
<dbReference type="NCBIfam" id="NF041518">
    <property type="entry name" value="choice_anch_Q"/>
    <property type="match status" value="1"/>
</dbReference>
<keyword evidence="4" id="KW-1185">Reference proteome</keyword>
<name>A0A4R2I9K9_9GAMM</name>
<feature type="signal peptide" evidence="1">
    <location>
        <begin position="1"/>
        <end position="24"/>
    </location>
</feature>
<protein>
    <submittedName>
        <fullName evidence="3">Parallel beta helix pectate lyase-like protein</fullName>
    </submittedName>
</protein>
<dbReference type="GO" id="GO:0016829">
    <property type="term" value="F:lyase activity"/>
    <property type="evidence" value="ECO:0007669"/>
    <property type="project" value="UniProtKB-KW"/>
</dbReference>
<reference evidence="3 4" key="1">
    <citation type="journal article" date="2015" name="Stand. Genomic Sci.">
        <title>Genomic Encyclopedia of Bacterial and Archaeal Type Strains, Phase III: the genomes of soil and plant-associated and newly described type strains.</title>
        <authorList>
            <person name="Whitman W.B."/>
            <person name="Woyke T."/>
            <person name="Klenk H.P."/>
            <person name="Zhou Y."/>
            <person name="Lilburn T.G."/>
            <person name="Beck B.J."/>
            <person name="De Vos P."/>
            <person name="Vandamme P."/>
            <person name="Eisen J.A."/>
            <person name="Garrity G."/>
            <person name="Hugenholtz P."/>
            <person name="Kyrpides N.C."/>
        </authorList>
    </citation>
    <scope>NUCLEOTIDE SEQUENCE [LARGE SCALE GENOMIC DNA]</scope>
    <source>
        <strain evidence="3 4">A3</strain>
    </source>
</reference>
<evidence type="ECO:0000256" key="1">
    <source>
        <dbReference type="SAM" id="SignalP"/>
    </source>
</evidence>